<comment type="similarity">
    <text evidence="4">Belongs to the peptidase M29 family.</text>
</comment>
<keyword evidence="11" id="KW-1185">Reference proteome</keyword>
<dbReference type="InterPro" id="IPR052170">
    <property type="entry name" value="M29_Exopeptidase"/>
</dbReference>
<evidence type="ECO:0000313" key="11">
    <source>
        <dbReference type="Proteomes" id="UP000004018"/>
    </source>
</evidence>
<evidence type="ECO:0000256" key="1">
    <source>
        <dbReference type="ARBA" id="ARBA00001941"/>
    </source>
</evidence>
<dbReference type="EMBL" id="AFIJ01000007">
    <property type="protein sequence ID" value="EGL42097.1"/>
    <property type="molecule type" value="Genomic_DNA"/>
</dbReference>
<evidence type="ECO:0000256" key="4">
    <source>
        <dbReference type="ARBA" id="ARBA00008236"/>
    </source>
</evidence>
<reference evidence="10 11" key="1">
    <citation type="submission" date="2011-04" db="EMBL/GenBank/DDBJ databases">
        <authorList>
            <person name="Harkins D.M."/>
            <person name="Madupu R."/>
            <person name="Durkin A.S."/>
            <person name="Torralba M."/>
            <person name="Methe B."/>
            <person name="Sutton G.G."/>
            <person name="Nelson K.E."/>
        </authorList>
    </citation>
    <scope>NUCLEOTIDE SEQUENCE [LARGE SCALE GENOMIC DNA]</scope>
    <source>
        <strain evidence="10 11">UPII 199-6</strain>
    </source>
</reference>
<evidence type="ECO:0000256" key="8">
    <source>
        <dbReference type="ARBA" id="ARBA00022801"/>
    </source>
</evidence>
<evidence type="ECO:0000313" key="10">
    <source>
        <dbReference type="EMBL" id="EGL42097.1"/>
    </source>
</evidence>
<dbReference type="InterPro" id="IPR000787">
    <property type="entry name" value="Peptidase_M29"/>
</dbReference>
<organism evidence="10 11">
    <name type="scientific">Megasphaera lornae</name>
    <dbReference type="NCBI Taxonomy" id="1000568"/>
    <lineage>
        <taxon>Bacteria</taxon>
        <taxon>Bacillati</taxon>
        <taxon>Bacillota</taxon>
        <taxon>Negativicutes</taxon>
        <taxon>Veillonellales</taxon>
        <taxon>Veillonellaceae</taxon>
        <taxon>Megasphaera</taxon>
    </lineage>
</organism>
<sequence length="414" mass="46517">MPAQQVLRAYAQVLLQKGINLQNKQLLVLSAPVEAHEFVAIIAAEAYKAGASQVIMDWRCDPLTRLRYEQEEVSRFTEFPSWKRDFYLHYYHKKAAFINLISANLSLLQGISSEKITAWQHARHSALQEYISGMMASQVPWLIAAVPGKEWAQLLFPAAGTKAIELLWQKILSAARANGENPLADWDRHLLQLERRRRWLTAHHFVSLHYKNARGTDLQIGLPEHHIWQGGQEETAYGHFFNANIPTEEVYTAPRADQVNGTVYNTKPLVYNGNIIDQFSLTFQAGKVVAADAEIGNELLQTILQMDENACRLGEVALVPYHSPISLSHTLFYETLLDENASCHLALGAAYPTCIQNGSAMTKEELQQAHINDSVIHVDFMIGSEDLQITGRTADNKEIPIFTNGDWSASDPQS</sequence>
<keyword evidence="5 10" id="KW-0031">Aminopeptidase</keyword>
<comment type="cofactor">
    <cofactor evidence="2">
        <name>Mg(2+)</name>
        <dbReference type="ChEBI" id="CHEBI:18420"/>
    </cofactor>
</comment>
<dbReference type="InterPro" id="IPR035097">
    <property type="entry name" value="M29_N-terminal"/>
</dbReference>
<accession>A0ABP2L5U0</accession>
<dbReference type="EC" id="3.4.11.-" evidence="10"/>
<dbReference type="GO" id="GO:0008237">
    <property type="term" value="F:metallopeptidase activity"/>
    <property type="evidence" value="ECO:0007669"/>
    <property type="project" value="UniProtKB-KW"/>
</dbReference>
<comment type="cofactor">
    <cofactor evidence="3">
        <name>Zn(2+)</name>
        <dbReference type="ChEBI" id="CHEBI:29105"/>
    </cofactor>
</comment>
<dbReference type="PANTHER" id="PTHR34448">
    <property type="entry name" value="AMINOPEPTIDASE"/>
    <property type="match status" value="1"/>
</dbReference>
<comment type="caution">
    <text evidence="10">The sequence shown here is derived from an EMBL/GenBank/DDBJ whole genome shotgun (WGS) entry which is preliminary data.</text>
</comment>
<comment type="cofactor">
    <cofactor evidence="1">
        <name>Co(2+)</name>
        <dbReference type="ChEBI" id="CHEBI:48828"/>
    </cofactor>
</comment>
<evidence type="ECO:0000256" key="3">
    <source>
        <dbReference type="ARBA" id="ARBA00001947"/>
    </source>
</evidence>
<evidence type="ECO:0000256" key="6">
    <source>
        <dbReference type="ARBA" id="ARBA00022670"/>
    </source>
</evidence>
<evidence type="ECO:0000256" key="5">
    <source>
        <dbReference type="ARBA" id="ARBA00022438"/>
    </source>
</evidence>
<dbReference type="GO" id="GO:0004177">
    <property type="term" value="F:aminopeptidase activity"/>
    <property type="evidence" value="ECO:0007669"/>
    <property type="project" value="UniProtKB-KW"/>
</dbReference>
<dbReference type="SUPFAM" id="SSF144052">
    <property type="entry name" value="Thermophilic metalloprotease-like"/>
    <property type="match status" value="1"/>
</dbReference>
<dbReference type="PANTHER" id="PTHR34448:SF3">
    <property type="entry name" value="AMINOPEPTIDASE AMPS"/>
    <property type="match status" value="1"/>
</dbReference>
<keyword evidence="7" id="KW-0479">Metal-binding</keyword>
<keyword evidence="9 10" id="KW-0482">Metalloprotease</keyword>
<protein>
    <submittedName>
        <fullName evidence="10">Thermophilic metalloprotease (M29)</fullName>
        <ecNumber evidence="10">3.4.11.-</ecNumber>
    </submittedName>
</protein>
<name>A0ABP2L5U0_9FIRM</name>
<dbReference type="RefSeq" id="WP_007390558.1">
    <property type="nucleotide sequence ID" value="NZ_AFIJ01000007.1"/>
</dbReference>
<keyword evidence="6" id="KW-0645">Protease</keyword>
<keyword evidence="8 10" id="KW-0378">Hydrolase</keyword>
<proteinExistence type="inferred from homology"/>
<dbReference type="Proteomes" id="UP000004018">
    <property type="component" value="Unassembled WGS sequence"/>
</dbReference>
<dbReference type="Pfam" id="PF02073">
    <property type="entry name" value="Peptidase_M29"/>
    <property type="match status" value="1"/>
</dbReference>
<dbReference type="PRINTS" id="PR00919">
    <property type="entry name" value="THERMOPTASE"/>
</dbReference>
<evidence type="ECO:0000256" key="7">
    <source>
        <dbReference type="ARBA" id="ARBA00022723"/>
    </source>
</evidence>
<evidence type="ECO:0000256" key="2">
    <source>
        <dbReference type="ARBA" id="ARBA00001946"/>
    </source>
</evidence>
<dbReference type="Gene3D" id="3.40.1830.10">
    <property type="entry name" value="Thermophilic metalloprotease (M29)"/>
    <property type="match status" value="1"/>
</dbReference>
<evidence type="ECO:0000256" key="9">
    <source>
        <dbReference type="ARBA" id="ARBA00023049"/>
    </source>
</evidence>
<gene>
    <name evidence="10" type="ORF">HMPREF1039_0165</name>
</gene>